<dbReference type="Pfam" id="PF08238">
    <property type="entry name" value="Sel1"/>
    <property type="match status" value="4"/>
</dbReference>
<dbReference type="PANTHER" id="PTHR11102:SF160">
    <property type="entry name" value="ERAD-ASSOCIATED E3 UBIQUITIN-PROTEIN LIGASE COMPONENT HRD3"/>
    <property type="match status" value="1"/>
</dbReference>
<dbReference type="GO" id="GO:0008800">
    <property type="term" value="F:beta-lactamase activity"/>
    <property type="evidence" value="ECO:0007669"/>
    <property type="project" value="UniProtKB-EC"/>
</dbReference>
<evidence type="ECO:0000313" key="1">
    <source>
        <dbReference type="EMBL" id="VFU15405.1"/>
    </source>
</evidence>
<dbReference type="Gene3D" id="1.25.40.10">
    <property type="entry name" value="Tetratricopeptide repeat domain"/>
    <property type="match status" value="2"/>
</dbReference>
<dbReference type="EC" id="3.5.2.6" evidence="1"/>
<dbReference type="InterPro" id="IPR011990">
    <property type="entry name" value="TPR-like_helical_dom_sf"/>
</dbReference>
<dbReference type="PANTHER" id="PTHR11102">
    <property type="entry name" value="SEL-1-LIKE PROTEIN"/>
    <property type="match status" value="1"/>
</dbReference>
<accession>A0A485M7F5</accession>
<name>A0A485M7F5_9ZZZZ</name>
<dbReference type="AlphaFoldDB" id="A0A485M7F5"/>
<keyword evidence="1" id="KW-0378">Hydrolase</keyword>
<protein>
    <submittedName>
        <fullName evidence="1">Putative beta-lactamase HcpC</fullName>
        <ecNumber evidence="1">3.5.2.6</ecNumber>
    </submittedName>
</protein>
<organism evidence="1">
    <name type="scientific">anaerobic digester metagenome</name>
    <dbReference type="NCBI Taxonomy" id="1263854"/>
    <lineage>
        <taxon>unclassified sequences</taxon>
        <taxon>metagenomes</taxon>
        <taxon>ecological metagenomes</taxon>
    </lineage>
</organism>
<dbReference type="SUPFAM" id="SSF81901">
    <property type="entry name" value="HCP-like"/>
    <property type="match status" value="2"/>
</dbReference>
<proteinExistence type="predicted"/>
<dbReference type="SMART" id="SM00671">
    <property type="entry name" value="SEL1"/>
    <property type="match status" value="4"/>
</dbReference>
<reference evidence="1" key="1">
    <citation type="submission" date="2019-03" db="EMBL/GenBank/DDBJ databases">
        <authorList>
            <person name="Hao L."/>
        </authorList>
    </citation>
    <scope>NUCLEOTIDE SEQUENCE</scope>
</reference>
<dbReference type="InterPro" id="IPR050767">
    <property type="entry name" value="Sel1_AlgK"/>
</dbReference>
<dbReference type="InterPro" id="IPR006597">
    <property type="entry name" value="Sel1-like"/>
</dbReference>
<sequence>MEYVIAIVVLALIAAGIWYLTHRAQGGDDEHIIPGVTKAAQSGDVFAQYKLASMYYEGKGVPPNSAEAAKWYLKAAQQGHVEAQFILGIMYERGDGVDRNDDQAYQWISTAAQQGHPRARSLLESDKWLLYLDAKTPEKNGPEEKADVPDAGGHISEVTSEQVEEYIRKAEDGDVDAQYNLGVIYYHGEGVPRDFEKAYIWFRKAAEQDDADAQYNLGFMYGRGEGVQKDHTQSLQWFKRAADQGHSAAKAILEKMTRSTVPGRK</sequence>
<gene>
    <name evidence="1" type="primary">hcpC</name>
    <name evidence="1" type="ORF">SCFA_410052</name>
</gene>
<dbReference type="EMBL" id="CAADRM010000105">
    <property type="protein sequence ID" value="VFU15405.1"/>
    <property type="molecule type" value="Genomic_DNA"/>
</dbReference>